<evidence type="ECO:0000256" key="9">
    <source>
        <dbReference type="ARBA" id="ARBA00023136"/>
    </source>
</evidence>
<proteinExistence type="predicted"/>
<keyword evidence="10" id="KW-0998">Cell outer membrane</keyword>
<evidence type="ECO:0000256" key="11">
    <source>
        <dbReference type="SAM" id="SignalP"/>
    </source>
</evidence>
<keyword evidence="9" id="KW-0472">Membrane</keyword>
<comment type="subunit">
    <text evidence="2">Homotrimer.</text>
</comment>
<dbReference type="GO" id="GO:0009279">
    <property type="term" value="C:cell outer membrane"/>
    <property type="evidence" value="ECO:0007669"/>
    <property type="project" value="UniProtKB-SubCell"/>
</dbReference>
<sequence length="380" mass="40760">MKKRYILACSGLLATQVAHAQSSVTLYGILDAGFQYTNNVANGGSLIRQTSGNLNGSRFGFRGNEDLGGGLSAQFVLEGGFGLNNGKSAQDGRLFGRQAWVGLNSDKYGRISLGRQYDAFTDTLIPLSATSLDFADTAFAHPFDNDDMIHSFRLSNTAKYVSPVYHGLKLEAQYAFSNSTDFAVNRAYSVGLAYSGGPLSAGIAYFQLNGTQNTTINSPGTVDINESQANNTAGFVLGADVQRVAGAGVNYDFGKAKVGFVYTHTQFEGSTSFGSQGGTVRFDNFELNGRYYVLPQLAIGAEYVFTDGHVNKTATFGSSPKWNQIGLQTVYYLSKRTDLYVEGVYQHVSGRGFTAFVYNSGGASSTSNQVVGIAGMRVHF</sequence>
<dbReference type="Pfam" id="PF13609">
    <property type="entry name" value="Porin_4"/>
    <property type="match status" value="1"/>
</dbReference>
<evidence type="ECO:0000256" key="5">
    <source>
        <dbReference type="ARBA" id="ARBA00022692"/>
    </source>
</evidence>
<dbReference type="EMBL" id="CADIKF010000007">
    <property type="protein sequence ID" value="CAB3751536.1"/>
    <property type="molecule type" value="Genomic_DNA"/>
</dbReference>
<keyword evidence="5" id="KW-0812">Transmembrane</keyword>
<feature type="domain" description="Porin" evidence="12">
    <location>
        <begin position="13"/>
        <end position="349"/>
    </location>
</feature>
<dbReference type="CDD" id="cd00342">
    <property type="entry name" value="gram_neg_porins"/>
    <property type="match status" value="1"/>
</dbReference>
<evidence type="ECO:0000313" key="13">
    <source>
        <dbReference type="EMBL" id="CAB3751536.1"/>
    </source>
</evidence>
<dbReference type="SUPFAM" id="SSF56935">
    <property type="entry name" value="Porins"/>
    <property type="match status" value="1"/>
</dbReference>
<keyword evidence="8" id="KW-0626">Porin</keyword>
<organism evidence="13 14">
    <name type="scientific">Paraburkholderia solisilvae</name>
    <dbReference type="NCBI Taxonomy" id="624376"/>
    <lineage>
        <taxon>Bacteria</taxon>
        <taxon>Pseudomonadati</taxon>
        <taxon>Pseudomonadota</taxon>
        <taxon>Betaproteobacteria</taxon>
        <taxon>Burkholderiales</taxon>
        <taxon>Burkholderiaceae</taxon>
        <taxon>Paraburkholderia</taxon>
    </lineage>
</organism>
<evidence type="ECO:0000256" key="10">
    <source>
        <dbReference type="ARBA" id="ARBA00023237"/>
    </source>
</evidence>
<evidence type="ECO:0000259" key="12">
    <source>
        <dbReference type="Pfam" id="PF13609"/>
    </source>
</evidence>
<dbReference type="RefSeq" id="WP_175110059.1">
    <property type="nucleotide sequence ID" value="NZ_CADIKF010000007.1"/>
</dbReference>
<evidence type="ECO:0000256" key="3">
    <source>
        <dbReference type="ARBA" id="ARBA00022448"/>
    </source>
</evidence>
<evidence type="ECO:0000256" key="1">
    <source>
        <dbReference type="ARBA" id="ARBA00004571"/>
    </source>
</evidence>
<keyword evidence="14" id="KW-1185">Reference proteome</keyword>
<dbReference type="InterPro" id="IPR023614">
    <property type="entry name" value="Porin_dom_sf"/>
</dbReference>
<evidence type="ECO:0000256" key="4">
    <source>
        <dbReference type="ARBA" id="ARBA00022452"/>
    </source>
</evidence>
<dbReference type="InterPro" id="IPR033900">
    <property type="entry name" value="Gram_neg_porin_domain"/>
</dbReference>
<evidence type="ECO:0000256" key="2">
    <source>
        <dbReference type="ARBA" id="ARBA00011233"/>
    </source>
</evidence>
<dbReference type="InterPro" id="IPR001702">
    <property type="entry name" value="Porin_Gram-ve"/>
</dbReference>
<evidence type="ECO:0000313" key="14">
    <source>
        <dbReference type="Proteomes" id="UP000494329"/>
    </source>
</evidence>
<keyword evidence="6 11" id="KW-0732">Signal</keyword>
<reference evidence="13 14" key="1">
    <citation type="submission" date="2020-04" db="EMBL/GenBank/DDBJ databases">
        <authorList>
            <person name="De Canck E."/>
        </authorList>
    </citation>
    <scope>NUCLEOTIDE SEQUENCE [LARGE SCALE GENOMIC DNA]</scope>
    <source>
        <strain evidence="13 14">LMG 29739</strain>
    </source>
</reference>
<feature type="signal peptide" evidence="11">
    <location>
        <begin position="1"/>
        <end position="20"/>
    </location>
</feature>
<accession>A0A6J5DF94</accession>
<name>A0A6J5DF94_9BURK</name>
<keyword evidence="7" id="KW-0406">Ion transport</keyword>
<dbReference type="GO" id="GO:0015288">
    <property type="term" value="F:porin activity"/>
    <property type="evidence" value="ECO:0007669"/>
    <property type="project" value="UniProtKB-KW"/>
</dbReference>
<dbReference type="PANTHER" id="PTHR34501:SF9">
    <property type="entry name" value="MAJOR OUTER MEMBRANE PROTEIN P.IA"/>
    <property type="match status" value="1"/>
</dbReference>
<evidence type="ECO:0000256" key="7">
    <source>
        <dbReference type="ARBA" id="ARBA00023065"/>
    </source>
</evidence>
<dbReference type="InterPro" id="IPR050298">
    <property type="entry name" value="Gram-neg_bact_OMP"/>
</dbReference>
<comment type="subcellular location">
    <subcellularLocation>
        <location evidence="1">Cell outer membrane</location>
        <topology evidence="1">Multi-pass membrane protein</topology>
    </subcellularLocation>
</comment>
<evidence type="ECO:0000256" key="8">
    <source>
        <dbReference type="ARBA" id="ARBA00023114"/>
    </source>
</evidence>
<dbReference type="GO" id="GO:0046930">
    <property type="term" value="C:pore complex"/>
    <property type="evidence" value="ECO:0007669"/>
    <property type="project" value="UniProtKB-KW"/>
</dbReference>
<feature type="chain" id="PRO_5026996187" evidence="11">
    <location>
        <begin position="21"/>
        <end position="380"/>
    </location>
</feature>
<evidence type="ECO:0000256" key="6">
    <source>
        <dbReference type="ARBA" id="ARBA00022729"/>
    </source>
</evidence>
<dbReference type="PRINTS" id="PR00182">
    <property type="entry name" value="ECOLNEIPORIN"/>
</dbReference>
<keyword evidence="3" id="KW-0813">Transport</keyword>
<dbReference type="Gene3D" id="2.40.160.10">
    <property type="entry name" value="Porin"/>
    <property type="match status" value="1"/>
</dbReference>
<dbReference type="PRINTS" id="PR00184">
    <property type="entry name" value="NEISSPPORIN"/>
</dbReference>
<dbReference type="PANTHER" id="PTHR34501">
    <property type="entry name" value="PROTEIN YDDL-RELATED"/>
    <property type="match status" value="1"/>
</dbReference>
<keyword evidence="4" id="KW-1134">Transmembrane beta strand</keyword>
<dbReference type="Proteomes" id="UP000494329">
    <property type="component" value="Unassembled WGS sequence"/>
</dbReference>
<dbReference type="InterPro" id="IPR002299">
    <property type="entry name" value="Porin_Neis"/>
</dbReference>
<protein>
    <submittedName>
        <fullName evidence="13">Outer membrane porin protein</fullName>
    </submittedName>
</protein>
<dbReference type="GO" id="GO:0034220">
    <property type="term" value="P:monoatomic ion transmembrane transport"/>
    <property type="evidence" value="ECO:0007669"/>
    <property type="project" value="InterPro"/>
</dbReference>
<dbReference type="AlphaFoldDB" id="A0A6J5DF94"/>
<gene>
    <name evidence="13" type="ORF">LMG29739_01312</name>
</gene>